<evidence type="ECO:0000313" key="2">
    <source>
        <dbReference type="Proteomes" id="UP000683360"/>
    </source>
</evidence>
<dbReference type="Gene3D" id="3.30.460.90">
    <property type="match status" value="1"/>
</dbReference>
<sequence length="192" mass="22777">MDSRFSATQGNLLKWPYESQPGDHEYTVDCITNSSWPAKHMPHLFHINQHISHLETQSGQMLHTHGLQRTSFLQTLFSKENARKGKHRDVKIYIQTLFEMTVKLLQKTYSVFQNSELSLAGSMGEQTKVDRPDEFDFVIILPQLSEIDVFWPDRMRKNKHIREYAKDFNFDTRTHLQMISDLESMNCYWHLW</sequence>
<comment type="caution">
    <text evidence="1">The sequence shown here is derived from an EMBL/GenBank/DDBJ whole genome shotgun (WGS) entry which is preliminary data.</text>
</comment>
<dbReference type="AlphaFoldDB" id="A0A8S3SVG0"/>
<evidence type="ECO:0000313" key="1">
    <source>
        <dbReference type="EMBL" id="CAG2222730.1"/>
    </source>
</evidence>
<protein>
    <submittedName>
        <fullName evidence="1">Uncharacterized protein</fullName>
    </submittedName>
</protein>
<accession>A0A8S3SVG0</accession>
<gene>
    <name evidence="1" type="ORF">MEDL_36122</name>
</gene>
<name>A0A8S3SVG0_MYTED</name>
<keyword evidence="2" id="KW-1185">Reference proteome</keyword>
<dbReference type="OrthoDB" id="6160490at2759"/>
<organism evidence="1 2">
    <name type="scientific">Mytilus edulis</name>
    <name type="common">Blue mussel</name>
    <dbReference type="NCBI Taxonomy" id="6550"/>
    <lineage>
        <taxon>Eukaryota</taxon>
        <taxon>Metazoa</taxon>
        <taxon>Spiralia</taxon>
        <taxon>Lophotrochozoa</taxon>
        <taxon>Mollusca</taxon>
        <taxon>Bivalvia</taxon>
        <taxon>Autobranchia</taxon>
        <taxon>Pteriomorphia</taxon>
        <taxon>Mytilida</taxon>
        <taxon>Mytiloidea</taxon>
        <taxon>Mytilidae</taxon>
        <taxon>Mytilinae</taxon>
        <taxon>Mytilus</taxon>
    </lineage>
</organism>
<dbReference type="EMBL" id="CAJPWZ010001767">
    <property type="protein sequence ID" value="CAG2222730.1"/>
    <property type="molecule type" value="Genomic_DNA"/>
</dbReference>
<dbReference type="Proteomes" id="UP000683360">
    <property type="component" value="Unassembled WGS sequence"/>
</dbReference>
<reference evidence="1" key="1">
    <citation type="submission" date="2021-03" db="EMBL/GenBank/DDBJ databases">
        <authorList>
            <person name="Bekaert M."/>
        </authorList>
    </citation>
    <scope>NUCLEOTIDE SEQUENCE</scope>
</reference>
<proteinExistence type="predicted"/>